<organism evidence="1 2">
    <name type="scientific">Filimonas lacunae</name>
    <dbReference type="NCBI Taxonomy" id="477680"/>
    <lineage>
        <taxon>Bacteria</taxon>
        <taxon>Pseudomonadati</taxon>
        <taxon>Bacteroidota</taxon>
        <taxon>Chitinophagia</taxon>
        <taxon>Chitinophagales</taxon>
        <taxon>Chitinophagaceae</taxon>
        <taxon>Filimonas</taxon>
    </lineage>
</organism>
<sequence>MVAVDRHLTLQQFVDARYVGKVNNFDYAGIPGVAEVIGYHIIFFTVKGKDGLSAISMEELEGNALFTEIANKILAAIHCDVAIGEKREHVKKLWGEPDFKDDVFTGIERCYYLKKGVLLVAGFNRYQKGVSLECVMDEELIKNRISIFS</sequence>
<dbReference type="AlphaFoldDB" id="A0A173MDI5"/>
<dbReference type="STRING" id="477680.SAMN05421788_108229"/>
<dbReference type="EMBL" id="FTOR01000008">
    <property type="protein sequence ID" value="SIT29146.1"/>
    <property type="molecule type" value="Genomic_DNA"/>
</dbReference>
<protein>
    <submittedName>
        <fullName evidence="1">Uncharacterized protein</fullName>
    </submittedName>
</protein>
<keyword evidence="2" id="KW-1185">Reference proteome</keyword>
<name>A0A173MDI5_9BACT</name>
<proteinExistence type="predicted"/>
<gene>
    <name evidence="1" type="ORF">SAMN05421788_108229</name>
</gene>
<dbReference type="OrthoDB" id="1150414at2"/>
<dbReference type="KEGG" id="fln:FLA_1636"/>
<dbReference type="Proteomes" id="UP000186917">
    <property type="component" value="Unassembled WGS sequence"/>
</dbReference>
<evidence type="ECO:0000313" key="1">
    <source>
        <dbReference type="EMBL" id="SIT29146.1"/>
    </source>
</evidence>
<evidence type="ECO:0000313" key="2">
    <source>
        <dbReference type="Proteomes" id="UP000186917"/>
    </source>
</evidence>
<dbReference type="RefSeq" id="WP_076381245.1">
    <property type="nucleotide sequence ID" value="NZ_AP017422.1"/>
</dbReference>
<reference evidence="2" key="1">
    <citation type="submission" date="2017-01" db="EMBL/GenBank/DDBJ databases">
        <authorList>
            <person name="Varghese N."/>
            <person name="Submissions S."/>
        </authorList>
    </citation>
    <scope>NUCLEOTIDE SEQUENCE [LARGE SCALE GENOMIC DNA]</scope>
    <source>
        <strain evidence="2">DSM 21054</strain>
    </source>
</reference>
<accession>A0A173MDI5</accession>